<keyword evidence="2" id="KW-1185">Reference proteome</keyword>
<protein>
    <submittedName>
        <fullName evidence="1">Uncharacterized protein</fullName>
    </submittedName>
</protein>
<name>A0ACC0YVJ8_9ROSI</name>
<reference evidence="2" key="1">
    <citation type="journal article" date="2023" name="G3 (Bethesda)">
        <title>Genome assembly and association tests identify interacting loci associated with vigor, precocity, and sex in interspecific pistachio rootstocks.</title>
        <authorList>
            <person name="Palmer W."/>
            <person name="Jacygrad E."/>
            <person name="Sagayaradj S."/>
            <person name="Cavanaugh K."/>
            <person name="Han R."/>
            <person name="Bertier L."/>
            <person name="Beede B."/>
            <person name="Kafkas S."/>
            <person name="Golino D."/>
            <person name="Preece J."/>
            <person name="Michelmore R."/>
        </authorList>
    </citation>
    <scope>NUCLEOTIDE SEQUENCE [LARGE SCALE GENOMIC DNA]</scope>
</reference>
<gene>
    <name evidence="1" type="ORF">Pint_18049</name>
</gene>
<comment type="caution">
    <text evidence="1">The sequence shown here is derived from an EMBL/GenBank/DDBJ whole genome shotgun (WGS) entry which is preliminary data.</text>
</comment>
<evidence type="ECO:0000313" key="2">
    <source>
        <dbReference type="Proteomes" id="UP001163603"/>
    </source>
</evidence>
<dbReference type="EMBL" id="CM047739">
    <property type="protein sequence ID" value="KAJ0041815.1"/>
    <property type="molecule type" value="Genomic_DNA"/>
</dbReference>
<evidence type="ECO:0000313" key="1">
    <source>
        <dbReference type="EMBL" id="KAJ0041815.1"/>
    </source>
</evidence>
<organism evidence="1 2">
    <name type="scientific">Pistacia integerrima</name>
    <dbReference type="NCBI Taxonomy" id="434235"/>
    <lineage>
        <taxon>Eukaryota</taxon>
        <taxon>Viridiplantae</taxon>
        <taxon>Streptophyta</taxon>
        <taxon>Embryophyta</taxon>
        <taxon>Tracheophyta</taxon>
        <taxon>Spermatophyta</taxon>
        <taxon>Magnoliopsida</taxon>
        <taxon>eudicotyledons</taxon>
        <taxon>Gunneridae</taxon>
        <taxon>Pentapetalae</taxon>
        <taxon>rosids</taxon>
        <taxon>malvids</taxon>
        <taxon>Sapindales</taxon>
        <taxon>Anacardiaceae</taxon>
        <taxon>Pistacia</taxon>
    </lineage>
</organism>
<sequence length="476" mass="54944">MAEYRVLLKEIREETSRLEQLHGVQFNDETLLLAAHVAMHPQNQSAGELRERAIDVLNKACKRKHSMKNHQKELDKLKYSLRRALVEFEQLINENADGCIRDYWLSHLEKELKGDFIELVSFVKKRMCVNHDDFVSCVHDVERTHNYFQILQLLDAKVKNKFKETQVIGIEETAEIASDLTGIPVSWLRTPPEERYTRLRERLQKRIVRQDHVIEAIMEVLLKHKGESSWSGPPVGSFLLVGPYGTGKAELAKAIAIELYDDEDCLARIDMEQYMEPDLDSVSCLVRSLTQTVKNQPYSVLLFDKIEKAHSSVIDTLISSLSNENASDLRNTLIIMTSDVEEEDMRNIELAHVLWQGLHFFKPELLQFLDKMILMNWRCPLKDTTRLLLREWASKQTSEGDRTITVCPSDSALTQIVCNASTKYGATRKGLERWMAEKVFSQLSNMVYQDHQIADNYITIYIITEEIGELAFYSCS</sequence>
<proteinExistence type="predicted"/>
<dbReference type="Proteomes" id="UP001163603">
    <property type="component" value="Chromosome 4"/>
</dbReference>
<accession>A0ACC0YVJ8</accession>